<organism evidence="1 2">
    <name type="scientific">Caerostris darwini</name>
    <dbReference type="NCBI Taxonomy" id="1538125"/>
    <lineage>
        <taxon>Eukaryota</taxon>
        <taxon>Metazoa</taxon>
        <taxon>Ecdysozoa</taxon>
        <taxon>Arthropoda</taxon>
        <taxon>Chelicerata</taxon>
        <taxon>Arachnida</taxon>
        <taxon>Araneae</taxon>
        <taxon>Araneomorphae</taxon>
        <taxon>Entelegynae</taxon>
        <taxon>Araneoidea</taxon>
        <taxon>Araneidae</taxon>
        <taxon>Caerostris</taxon>
    </lineage>
</organism>
<keyword evidence="2" id="KW-1185">Reference proteome</keyword>
<name>A0AAV4SKL5_9ARAC</name>
<accession>A0AAV4SKL5</accession>
<evidence type="ECO:0000313" key="2">
    <source>
        <dbReference type="Proteomes" id="UP001054837"/>
    </source>
</evidence>
<reference evidence="1 2" key="1">
    <citation type="submission" date="2021-06" db="EMBL/GenBank/DDBJ databases">
        <title>Caerostris darwini draft genome.</title>
        <authorList>
            <person name="Kono N."/>
            <person name="Arakawa K."/>
        </authorList>
    </citation>
    <scope>NUCLEOTIDE SEQUENCE [LARGE SCALE GENOMIC DNA]</scope>
</reference>
<evidence type="ECO:0000313" key="1">
    <source>
        <dbReference type="EMBL" id="GIY34549.1"/>
    </source>
</evidence>
<comment type="caution">
    <text evidence="1">The sequence shown here is derived from an EMBL/GenBank/DDBJ whole genome shotgun (WGS) entry which is preliminary data.</text>
</comment>
<protein>
    <submittedName>
        <fullName evidence="1">Uncharacterized protein</fullName>
    </submittedName>
</protein>
<gene>
    <name evidence="1" type="ORF">CDAR_554461</name>
</gene>
<dbReference type="AlphaFoldDB" id="A0AAV4SKL5"/>
<dbReference type="EMBL" id="BPLQ01008077">
    <property type="protein sequence ID" value="GIY34549.1"/>
    <property type="molecule type" value="Genomic_DNA"/>
</dbReference>
<dbReference type="Proteomes" id="UP001054837">
    <property type="component" value="Unassembled WGS sequence"/>
</dbReference>
<proteinExistence type="predicted"/>
<sequence length="87" mass="9877">MAYINETRHISSAPSDLHSVKNTSAAHTCTTFRRRYIFCMADIRFSGDCYSAHTKNTTFDNFLPICCCSRGYCMVLCFKCGICEILL</sequence>